<evidence type="ECO:0000313" key="9">
    <source>
        <dbReference type="Proteomes" id="UP000472268"/>
    </source>
</evidence>
<evidence type="ECO:0000313" key="8">
    <source>
        <dbReference type="Ensembl" id="ENSSSUP00005024298.1"/>
    </source>
</evidence>
<feature type="chain" id="PRO_5025591432" evidence="6">
    <location>
        <begin position="22"/>
        <end position="248"/>
    </location>
</feature>
<dbReference type="CDD" id="cd23622">
    <property type="entry name" value="TFP_LU_ECD_TEX101_rpt1"/>
    <property type="match status" value="1"/>
</dbReference>
<dbReference type="Ensembl" id="ENSSSUT00005027822.1">
    <property type="protein sequence ID" value="ENSSSUP00005024298.1"/>
    <property type="gene ID" value="ENSSSUG00005015855.1"/>
</dbReference>
<gene>
    <name evidence="8" type="primary">TEX101</name>
</gene>
<dbReference type="InterPro" id="IPR016054">
    <property type="entry name" value="LY6_UPA_recep-like"/>
</dbReference>
<evidence type="ECO:0000256" key="4">
    <source>
        <dbReference type="ARBA" id="ARBA00023136"/>
    </source>
</evidence>
<dbReference type="Proteomes" id="UP000472268">
    <property type="component" value="Chromosome 16"/>
</dbReference>
<dbReference type="CTD" id="83639"/>
<protein>
    <submittedName>
        <fullName evidence="8">Testis expressed 101</fullName>
    </submittedName>
</protein>
<evidence type="ECO:0000256" key="3">
    <source>
        <dbReference type="ARBA" id="ARBA00022729"/>
    </source>
</evidence>
<dbReference type="RefSeq" id="XP_029781102.1">
    <property type="nucleotide sequence ID" value="XM_029925242.1"/>
</dbReference>
<dbReference type="GO" id="GO:0044853">
    <property type="term" value="C:plasma membrane raft"/>
    <property type="evidence" value="ECO:0007669"/>
    <property type="project" value="TreeGrafter"/>
</dbReference>
<proteinExistence type="predicted"/>
<feature type="signal peptide" evidence="6">
    <location>
        <begin position="1"/>
        <end position="21"/>
    </location>
</feature>
<keyword evidence="2" id="KW-1003">Cell membrane</keyword>
<sequence length="248" mass="26660">MGTRAVQCLLFLLLLGAPFLASVQNLKCHKGVSTSIEKDPSSVFNWTTEEAESCESGSFCQESLLMVKAGTKTAVLATKGCTSDGTQAVTYVQHSPPPGIITVSYTSYCDDSFCNNRKDLQELWRPEETQEASRAPNTSGVPLYCPTCVALGTCLTAPSLLCPNDTIQCYEGKLQISGGGIDSVLEIKGCTSVTGCGLMAGFFTIGPMWVKEVCPHQSLPQPRKVENGATWLPVSVWRLGLLLLLLLQ</sequence>
<keyword evidence="3 6" id="KW-0732">Signal</keyword>
<dbReference type="InterPro" id="IPR051899">
    <property type="entry name" value="Fert-Immune_med_protein"/>
</dbReference>
<evidence type="ECO:0000256" key="1">
    <source>
        <dbReference type="ARBA" id="ARBA00004236"/>
    </source>
</evidence>
<accession>A0A673UFH6</accession>
<evidence type="ECO:0000259" key="7">
    <source>
        <dbReference type="Pfam" id="PF00021"/>
    </source>
</evidence>
<dbReference type="OrthoDB" id="9443273at2759"/>
<dbReference type="PANTHER" id="PTHR16529:SF3">
    <property type="entry name" value="TESTIS-EXPRESSED PROTEIN 101"/>
    <property type="match status" value="1"/>
</dbReference>
<comment type="subcellular location">
    <subcellularLocation>
        <location evidence="1">Cell membrane</location>
    </subcellularLocation>
</comment>
<dbReference type="PANTHER" id="PTHR16529">
    <property type="entry name" value="CD177 ANTIGEN"/>
    <property type="match status" value="1"/>
</dbReference>
<reference evidence="8 9" key="1">
    <citation type="submission" date="2019-05" db="EMBL/GenBank/DDBJ databases">
        <title>A Chromosome-scale Meerkat (S. suricatta) Genome Assembly.</title>
        <authorList>
            <person name="Dudchenko O."/>
            <person name="Lieberman Aiden E."/>
            <person name="Tung J."/>
            <person name="Barreiro L.B."/>
            <person name="Clutton-Brock T.H."/>
        </authorList>
    </citation>
    <scope>NUCLEOTIDE SEQUENCE [LARGE SCALE GENOMIC DNA]</scope>
</reference>
<keyword evidence="4" id="KW-0472">Membrane</keyword>
<keyword evidence="9" id="KW-1185">Reference proteome</keyword>
<dbReference type="CDD" id="cd23634">
    <property type="entry name" value="TFP_LU_ECD_TEX101_rpt2"/>
    <property type="match status" value="1"/>
</dbReference>
<evidence type="ECO:0000256" key="5">
    <source>
        <dbReference type="ARBA" id="ARBA00023180"/>
    </source>
</evidence>
<dbReference type="GeneID" id="115280380"/>
<dbReference type="AlphaFoldDB" id="A0A673UFH6"/>
<dbReference type="Pfam" id="PF00021">
    <property type="entry name" value="UPAR_LY6"/>
    <property type="match status" value="2"/>
</dbReference>
<reference evidence="8" key="3">
    <citation type="submission" date="2025-09" db="UniProtKB">
        <authorList>
            <consortium name="Ensembl"/>
        </authorList>
    </citation>
    <scope>IDENTIFICATION</scope>
</reference>
<name>A0A673UFH6_SURSU</name>
<organism evidence="8 9">
    <name type="scientific">Suricata suricatta</name>
    <name type="common">Meerkat</name>
    <dbReference type="NCBI Taxonomy" id="37032"/>
    <lineage>
        <taxon>Eukaryota</taxon>
        <taxon>Metazoa</taxon>
        <taxon>Chordata</taxon>
        <taxon>Craniata</taxon>
        <taxon>Vertebrata</taxon>
        <taxon>Euteleostomi</taxon>
        <taxon>Mammalia</taxon>
        <taxon>Eutheria</taxon>
        <taxon>Laurasiatheria</taxon>
        <taxon>Carnivora</taxon>
        <taxon>Feliformia</taxon>
        <taxon>Herpestidae</taxon>
        <taxon>Suricata</taxon>
    </lineage>
</organism>
<feature type="domain" description="UPAR/Ly6" evidence="7">
    <location>
        <begin position="143"/>
        <end position="219"/>
    </location>
</feature>
<evidence type="ECO:0000256" key="2">
    <source>
        <dbReference type="ARBA" id="ARBA00022475"/>
    </source>
</evidence>
<feature type="domain" description="UPAR/Ly6" evidence="7">
    <location>
        <begin position="49"/>
        <end position="116"/>
    </location>
</feature>
<reference evidence="8" key="2">
    <citation type="submission" date="2025-08" db="UniProtKB">
        <authorList>
            <consortium name="Ensembl"/>
        </authorList>
    </citation>
    <scope>IDENTIFICATION</scope>
</reference>
<dbReference type="OMA" id="QETVLMI"/>
<evidence type="ECO:0000256" key="6">
    <source>
        <dbReference type="SAM" id="SignalP"/>
    </source>
</evidence>
<keyword evidence="5" id="KW-0325">Glycoprotein</keyword>
<dbReference type="RefSeq" id="XP_029781103.1">
    <property type="nucleotide sequence ID" value="XM_029925243.1"/>
</dbReference>
<dbReference type="RefSeq" id="XP_029781104.1">
    <property type="nucleotide sequence ID" value="XM_029925244.1"/>
</dbReference>